<protein>
    <submittedName>
        <fullName evidence="2">Uncharacterized protein</fullName>
    </submittedName>
</protein>
<dbReference type="GeneID" id="9616685"/>
<dbReference type="InParanoid" id="D8TVL2"/>
<dbReference type="InterPro" id="IPR029063">
    <property type="entry name" value="SAM-dependent_MTases_sf"/>
</dbReference>
<dbReference type="Proteomes" id="UP000001058">
    <property type="component" value="Unassembled WGS sequence"/>
</dbReference>
<accession>D8TVL2</accession>
<evidence type="ECO:0000313" key="3">
    <source>
        <dbReference type="Proteomes" id="UP000001058"/>
    </source>
</evidence>
<dbReference type="AlphaFoldDB" id="D8TVL2"/>
<dbReference type="SUPFAM" id="SSF53335">
    <property type="entry name" value="S-adenosyl-L-methionine-dependent methyltransferases"/>
    <property type="match status" value="1"/>
</dbReference>
<dbReference type="PANTHER" id="PTHR14614:SF132">
    <property type="entry name" value="PROTEIN-LYSINE METHYLTRANSFERASE C42C1.13"/>
    <property type="match status" value="1"/>
</dbReference>
<reference evidence="2 3" key="1">
    <citation type="journal article" date="2010" name="Science">
        <title>Genomic analysis of organismal complexity in the multicellular green alga Volvox carteri.</title>
        <authorList>
            <person name="Prochnik S.E."/>
            <person name="Umen J."/>
            <person name="Nedelcu A.M."/>
            <person name="Hallmann A."/>
            <person name="Miller S.M."/>
            <person name="Nishii I."/>
            <person name="Ferris P."/>
            <person name="Kuo A."/>
            <person name="Mitros T."/>
            <person name="Fritz-Laylin L.K."/>
            <person name="Hellsten U."/>
            <person name="Chapman J."/>
            <person name="Simakov O."/>
            <person name="Rensing S.A."/>
            <person name="Terry A."/>
            <person name="Pangilinan J."/>
            <person name="Kapitonov V."/>
            <person name="Jurka J."/>
            <person name="Salamov A."/>
            <person name="Shapiro H."/>
            <person name="Schmutz J."/>
            <person name="Grimwood J."/>
            <person name="Lindquist E."/>
            <person name="Lucas S."/>
            <person name="Grigoriev I.V."/>
            <person name="Schmitt R."/>
            <person name="Kirk D."/>
            <person name="Rokhsar D.S."/>
        </authorList>
    </citation>
    <scope>NUCLEOTIDE SEQUENCE [LARGE SCALE GENOMIC DNA]</scope>
    <source>
        <strain evidence="3">f. Nagariensis / Eve</strain>
    </source>
</reference>
<dbReference type="Gene3D" id="3.40.50.150">
    <property type="entry name" value="Vaccinia Virus protein VP39"/>
    <property type="match status" value="1"/>
</dbReference>
<dbReference type="EMBL" id="GL378339">
    <property type="protein sequence ID" value="EFJ48601.1"/>
    <property type="molecule type" value="Genomic_DNA"/>
</dbReference>
<proteinExistence type="predicted"/>
<evidence type="ECO:0000313" key="2">
    <source>
        <dbReference type="EMBL" id="EFJ48601.1"/>
    </source>
</evidence>
<organism evidence="3">
    <name type="scientific">Volvox carteri f. nagariensis</name>
    <dbReference type="NCBI Taxonomy" id="3068"/>
    <lineage>
        <taxon>Eukaryota</taxon>
        <taxon>Viridiplantae</taxon>
        <taxon>Chlorophyta</taxon>
        <taxon>core chlorophytes</taxon>
        <taxon>Chlorophyceae</taxon>
        <taxon>CS clade</taxon>
        <taxon>Chlamydomonadales</taxon>
        <taxon>Volvocaceae</taxon>
        <taxon>Volvox</taxon>
    </lineage>
</organism>
<name>D8TVL2_VOLCA</name>
<sequence>MGCDEPVAEVPKAMDTKLVGRITDPQVISNKRKDTPEVGYDRCLYNTAEIVLVCAYISEVTRLLLESLEQIGVRNSPLIPSRSRAGSAVRLLPGWPCGLLEEITVAIGPHRVPPSLPPEASSGPQPQSRLAPHPGPHSPDFGAGTGEGKDSSGVSGHRSSTSPLSLPGPPEDLQLCDCLLGWELWPAAWRLAAFIASDSGAKLMRHAEAVVELGAGLGLPGIIAAKVGAKNVTLTDLPQALPLLAANVELNAVDGACRTAVLDWSQLAVMGGSCAVTETHGAVVPEPELRSRKISIGQPCRQQAIRPSEGGEPGGGRRATEHVGAYDVVLAADVVYVCSLVPLLADTIAAVCCGDGAVALVGHTIRKSVWLDRATGKVCTDASDEPWEAFVKRMTELHGFSCERIRDEATTSDEGVRAVMPPDTFIYAFTRH</sequence>
<dbReference type="RefSeq" id="XP_002950400.1">
    <property type="nucleotide sequence ID" value="XM_002950354.1"/>
</dbReference>
<feature type="compositionally biased region" description="Low complexity" evidence="1">
    <location>
        <begin position="151"/>
        <end position="165"/>
    </location>
</feature>
<dbReference type="eggNOG" id="KOG2793">
    <property type="taxonomic scope" value="Eukaryota"/>
</dbReference>
<dbReference type="InterPro" id="IPR019410">
    <property type="entry name" value="Methyltransf_16"/>
</dbReference>
<gene>
    <name evidence="2" type="ORF">VOLCADRAFT_104655</name>
</gene>
<dbReference type="Pfam" id="PF10294">
    <property type="entry name" value="Methyltransf_16"/>
    <property type="match status" value="1"/>
</dbReference>
<evidence type="ECO:0000256" key="1">
    <source>
        <dbReference type="SAM" id="MobiDB-lite"/>
    </source>
</evidence>
<feature type="region of interest" description="Disordered" evidence="1">
    <location>
        <begin position="110"/>
        <end position="168"/>
    </location>
</feature>
<dbReference type="KEGG" id="vcn:VOLCADRAFT_104655"/>
<dbReference type="PANTHER" id="PTHR14614">
    <property type="entry name" value="HEPATOCELLULAR CARCINOMA-ASSOCIATED ANTIGEN"/>
    <property type="match status" value="1"/>
</dbReference>
<dbReference type="OrthoDB" id="413520at2759"/>
<dbReference type="STRING" id="3068.D8TVL2"/>
<keyword evidence="3" id="KW-1185">Reference proteome</keyword>